<dbReference type="InterPro" id="IPR039537">
    <property type="entry name" value="Retrotran_Ty1/copia-like"/>
</dbReference>
<proteinExistence type="predicted"/>
<dbReference type="GO" id="GO:0046872">
    <property type="term" value="F:metal ion binding"/>
    <property type="evidence" value="ECO:0007669"/>
    <property type="project" value="UniProtKB-KW"/>
</dbReference>
<feature type="domain" description="Reverse transcriptase Ty1/copia-type" evidence="3">
    <location>
        <begin position="181"/>
        <end position="351"/>
    </location>
</feature>
<dbReference type="OrthoDB" id="6776856at2759"/>
<keyword evidence="1" id="KW-0479">Metal-binding</keyword>
<keyword evidence="2" id="KW-0378">Hydrolase</keyword>
<dbReference type="Proteomes" id="UP000467841">
    <property type="component" value="Unassembled WGS sequence"/>
</dbReference>
<evidence type="ECO:0000256" key="2">
    <source>
        <dbReference type="ARBA" id="ARBA00022801"/>
    </source>
</evidence>
<comment type="caution">
    <text evidence="5">The sequence shown here is derived from an EMBL/GenBank/DDBJ whole genome shotgun (WGS) entry which is preliminary data.</text>
</comment>
<evidence type="ECO:0000313" key="6">
    <source>
        <dbReference type="Proteomes" id="UP000467841"/>
    </source>
</evidence>
<dbReference type="InterPro" id="IPR057670">
    <property type="entry name" value="SH3_retrovirus"/>
</dbReference>
<dbReference type="SUPFAM" id="SSF56672">
    <property type="entry name" value="DNA/RNA polymerases"/>
    <property type="match status" value="1"/>
</dbReference>
<evidence type="ECO:0000259" key="4">
    <source>
        <dbReference type="Pfam" id="PF25597"/>
    </source>
</evidence>
<dbReference type="InterPro" id="IPR043502">
    <property type="entry name" value="DNA/RNA_pol_sf"/>
</dbReference>
<keyword evidence="6" id="KW-1185">Reference proteome</keyword>
<accession>A0A6D2KVQ9</accession>
<evidence type="ECO:0000259" key="3">
    <source>
        <dbReference type="Pfam" id="PF07727"/>
    </source>
</evidence>
<sequence length="358" mass="42135">MNRTIAKKVRYLRLNVGLPKQFWAEAVNMAVYLINIPPRKTLEGMVAQEVWTEVDIDLSNFRIFGCSAYMLIPSDERSKLYSKSKKNIFLCFEKGVKGFKLWDYEAKKRIFSRDVVFDEQYMVEQARSEKIDQQDEQEEAKEEDVAGRPKRVKKVKYDFEDMVGCALLVESDVPLTYKESIVSLDKEGKKAIGCKLVFIRKPGMSEKEFLKFKARLVAKGYSQRKGVDYDEIFSHVIRHTSIRIVLSLVASWDIHFEQMDVKTAKLHGDLEEEIYMEQLEGFVKPGEEKLVCRLRKSLYGLKKAPRQWYKRFDSYMQKIDYQRCEYDCCVYILSRDGRPPILLLLYVDDMLHCWEKYG</sequence>
<feature type="domain" description="Retroviral polymerase SH3-like" evidence="4">
    <location>
        <begin position="66"/>
        <end position="121"/>
    </location>
</feature>
<evidence type="ECO:0000313" key="5">
    <source>
        <dbReference type="EMBL" id="CAA7057311.1"/>
    </source>
</evidence>
<protein>
    <submittedName>
        <fullName evidence="5">Uncharacterized protein</fullName>
    </submittedName>
</protein>
<dbReference type="Pfam" id="PF25597">
    <property type="entry name" value="SH3_retrovirus"/>
    <property type="match status" value="1"/>
</dbReference>
<reference evidence="5" key="1">
    <citation type="submission" date="2020-01" db="EMBL/GenBank/DDBJ databases">
        <authorList>
            <person name="Mishra B."/>
        </authorList>
    </citation>
    <scope>NUCLEOTIDE SEQUENCE [LARGE SCALE GENOMIC DNA]</scope>
</reference>
<dbReference type="SUPFAM" id="SSF53098">
    <property type="entry name" value="Ribonuclease H-like"/>
    <property type="match status" value="1"/>
</dbReference>
<evidence type="ECO:0000256" key="1">
    <source>
        <dbReference type="ARBA" id="ARBA00022723"/>
    </source>
</evidence>
<dbReference type="AlphaFoldDB" id="A0A6D2KVQ9"/>
<dbReference type="InterPro" id="IPR012337">
    <property type="entry name" value="RNaseH-like_sf"/>
</dbReference>
<name>A0A6D2KVQ9_9BRAS</name>
<dbReference type="Pfam" id="PF07727">
    <property type="entry name" value="RVT_2"/>
    <property type="match status" value="1"/>
</dbReference>
<dbReference type="PANTHER" id="PTHR42648">
    <property type="entry name" value="TRANSPOSASE, PUTATIVE-RELATED"/>
    <property type="match status" value="1"/>
</dbReference>
<gene>
    <name evidence="5" type="ORF">MERR_LOCUS44547</name>
</gene>
<dbReference type="EMBL" id="CACVBM020001684">
    <property type="protein sequence ID" value="CAA7057311.1"/>
    <property type="molecule type" value="Genomic_DNA"/>
</dbReference>
<dbReference type="InterPro" id="IPR013103">
    <property type="entry name" value="RVT_2"/>
</dbReference>
<dbReference type="PANTHER" id="PTHR42648:SF28">
    <property type="entry name" value="TRANSPOSON-ENCODED PROTEIN WITH RIBONUCLEASE H-LIKE AND RETROVIRUS ZINC FINGER-LIKE DOMAINS"/>
    <property type="match status" value="1"/>
</dbReference>
<organism evidence="5 6">
    <name type="scientific">Microthlaspi erraticum</name>
    <dbReference type="NCBI Taxonomy" id="1685480"/>
    <lineage>
        <taxon>Eukaryota</taxon>
        <taxon>Viridiplantae</taxon>
        <taxon>Streptophyta</taxon>
        <taxon>Embryophyta</taxon>
        <taxon>Tracheophyta</taxon>
        <taxon>Spermatophyta</taxon>
        <taxon>Magnoliopsida</taxon>
        <taxon>eudicotyledons</taxon>
        <taxon>Gunneridae</taxon>
        <taxon>Pentapetalae</taxon>
        <taxon>rosids</taxon>
        <taxon>malvids</taxon>
        <taxon>Brassicales</taxon>
        <taxon>Brassicaceae</taxon>
        <taxon>Coluteocarpeae</taxon>
        <taxon>Microthlaspi</taxon>
    </lineage>
</organism>
<dbReference type="GO" id="GO:0016787">
    <property type="term" value="F:hydrolase activity"/>
    <property type="evidence" value="ECO:0007669"/>
    <property type="project" value="UniProtKB-KW"/>
</dbReference>